<reference evidence="3 5" key="3">
    <citation type="submission" date="2023-03" db="EMBL/GenBank/DDBJ databases">
        <title>Agriculturally important microbes genome sequencing.</title>
        <authorList>
            <person name="Dunlap C."/>
        </authorList>
    </citation>
    <scope>NUCLEOTIDE SEQUENCE [LARGE SCALE GENOMIC DNA]</scope>
    <source>
        <strain evidence="3 5">CBP-3203</strain>
    </source>
</reference>
<proteinExistence type="predicted"/>
<keyword evidence="1" id="KW-1133">Transmembrane helix</keyword>
<feature type="transmembrane region" description="Helical" evidence="1">
    <location>
        <begin position="218"/>
        <end position="239"/>
    </location>
</feature>
<name>A0A0T6BI03_9BACI</name>
<sequence>MKQRVSTLIYLSLPFFVMSLIIAAYTHYLTDQQKLERISNSLYSNDSVYLHITTKKKEPFNWNQFDLNKKYTIFKEASDGDTHVRGFFSKGSTDVVPPIKEGRFFQPEDFYKNKKVAVVGKAIKETEYFYYEGERFRIIGRMGNKTPTSIDQQVLINIDAFDEITRGNTNYYVIDDYSDQKNVINQLKKTVNDARITIKNKEDKGLNRITGIAEQSLLILYVLLCVIGLTSIFISVYWIHRKTMLITIKQLIGFQQGKIFWSLLLHYLLATQSFYALGLLTGKLMLPFSNDQLKIIALSYAVTTVLGVVSFVIAFQRKSYKNIIKRLR</sequence>
<dbReference type="Proteomes" id="UP000036168">
    <property type="component" value="Unassembled WGS sequence"/>
</dbReference>
<dbReference type="OrthoDB" id="1929615at2"/>
<feature type="transmembrane region" description="Helical" evidence="1">
    <location>
        <begin position="259"/>
        <end position="281"/>
    </location>
</feature>
<organism evidence="2 4">
    <name type="scientific">Bacillus glycinifermentans</name>
    <dbReference type="NCBI Taxonomy" id="1664069"/>
    <lineage>
        <taxon>Bacteria</taxon>
        <taxon>Bacillati</taxon>
        <taxon>Bacillota</taxon>
        <taxon>Bacilli</taxon>
        <taxon>Bacillales</taxon>
        <taxon>Bacillaceae</taxon>
        <taxon>Bacillus</taxon>
    </lineage>
</organism>
<feature type="transmembrane region" description="Helical" evidence="1">
    <location>
        <begin position="293"/>
        <end position="315"/>
    </location>
</feature>
<protein>
    <submittedName>
        <fullName evidence="3">ABC transporter permease</fullName>
    </submittedName>
</protein>
<evidence type="ECO:0000313" key="2">
    <source>
        <dbReference type="EMBL" id="KRT87080.1"/>
    </source>
</evidence>
<keyword evidence="1" id="KW-0472">Membrane</keyword>
<reference evidence="2 4" key="1">
    <citation type="journal article" date="2015" name="Int. J. Syst. Evol. Microbiol.">
        <title>Bacillus glycinifermentans sp. nov., isolated from fermented soybean paste.</title>
        <authorList>
            <person name="Kim S.J."/>
            <person name="Dunlap C.A."/>
            <person name="Kwon S.W."/>
            <person name="Rooney A.P."/>
        </authorList>
    </citation>
    <scope>NUCLEOTIDE SEQUENCE [LARGE SCALE GENOMIC DNA]</scope>
    <source>
        <strain evidence="2 4">GO-13</strain>
    </source>
</reference>
<evidence type="ECO:0000313" key="4">
    <source>
        <dbReference type="Proteomes" id="UP000036168"/>
    </source>
</evidence>
<keyword evidence="5" id="KW-1185">Reference proteome</keyword>
<comment type="caution">
    <text evidence="2">The sequence shown here is derived from an EMBL/GenBank/DDBJ whole genome shotgun (WGS) entry which is preliminary data.</text>
</comment>
<keyword evidence="1" id="KW-0812">Transmembrane</keyword>
<feature type="transmembrane region" description="Helical" evidence="1">
    <location>
        <begin position="7"/>
        <end position="28"/>
    </location>
</feature>
<gene>
    <name evidence="2" type="ORF">AB447_208925</name>
    <name evidence="3" type="ORF">P8828_20455</name>
</gene>
<reference evidence="2" key="2">
    <citation type="submission" date="2015-10" db="EMBL/GenBank/DDBJ databases">
        <authorList>
            <person name="Gilbert D.G."/>
        </authorList>
    </citation>
    <scope>NUCLEOTIDE SEQUENCE</scope>
    <source>
        <strain evidence="2">GO-13</strain>
    </source>
</reference>
<dbReference type="Proteomes" id="UP001341297">
    <property type="component" value="Unassembled WGS sequence"/>
</dbReference>
<accession>A0A0T6BI03</accession>
<dbReference type="AlphaFoldDB" id="A0A0T6BI03"/>
<dbReference type="RefSeq" id="WP_048354141.1">
    <property type="nucleotide sequence ID" value="NZ_JARRTL010000027.1"/>
</dbReference>
<dbReference type="EMBL" id="JARRTL010000027">
    <property type="protein sequence ID" value="MEC0487129.1"/>
    <property type="molecule type" value="Genomic_DNA"/>
</dbReference>
<evidence type="ECO:0000313" key="3">
    <source>
        <dbReference type="EMBL" id="MEC0487129.1"/>
    </source>
</evidence>
<dbReference type="EMBL" id="LECW02000082">
    <property type="protein sequence ID" value="KRT87080.1"/>
    <property type="molecule type" value="Genomic_DNA"/>
</dbReference>
<evidence type="ECO:0000256" key="1">
    <source>
        <dbReference type="SAM" id="Phobius"/>
    </source>
</evidence>
<evidence type="ECO:0000313" key="5">
    <source>
        <dbReference type="Proteomes" id="UP001341297"/>
    </source>
</evidence>